<accession>A0A9D1J4U4</accession>
<gene>
    <name evidence="1" type="ORF">IAB37_05885</name>
</gene>
<dbReference type="Gene3D" id="3.40.30.10">
    <property type="entry name" value="Glutaredoxin"/>
    <property type="match status" value="1"/>
</dbReference>
<proteinExistence type="predicted"/>
<sequence>MVIQICVGSSCHLKGSFGVIQVFQKLIENYHLQDQVQLKAAFCMGHCTEGVSTMFGDEFVGNVNPENAVEVFRQHVLESMGRADGE</sequence>
<evidence type="ECO:0000313" key="2">
    <source>
        <dbReference type="Proteomes" id="UP000824241"/>
    </source>
</evidence>
<reference evidence="1" key="2">
    <citation type="journal article" date="2021" name="PeerJ">
        <title>Extensive microbial diversity within the chicken gut microbiome revealed by metagenomics and culture.</title>
        <authorList>
            <person name="Gilroy R."/>
            <person name="Ravi A."/>
            <person name="Getino M."/>
            <person name="Pursley I."/>
            <person name="Horton D.L."/>
            <person name="Alikhan N.F."/>
            <person name="Baker D."/>
            <person name="Gharbi K."/>
            <person name="Hall N."/>
            <person name="Watson M."/>
            <person name="Adriaenssens E.M."/>
            <person name="Foster-Nyarko E."/>
            <person name="Jarju S."/>
            <person name="Secka A."/>
            <person name="Antonio M."/>
            <person name="Oren A."/>
            <person name="Chaudhuri R.R."/>
            <person name="La Ragione R."/>
            <person name="Hildebrand F."/>
            <person name="Pallen M.J."/>
        </authorList>
    </citation>
    <scope>NUCLEOTIDE SEQUENCE</scope>
    <source>
        <strain evidence="1">CHK189-12415</strain>
    </source>
</reference>
<dbReference type="Proteomes" id="UP000824241">
    <property type="component" value="Unassembled WGS sequence"/>
</dbReference>
<dbReference type="InterPro" id="IPR036249">
    <property type="entry name" value="Thioredoxin-like_sf"/>
</dbReference>
<protein>
    <submittedName>
        <fullName evidence="1">(2Fe-2S) ferredoxin domain-containing protein</fullName>
    </submittedName>
</protein>
<reference evidence="1" key="1">
    <citation type="submission" date="2020-10" db="EMBL/GenBank/DDBJ databases">
        <authorList>
            <person name="Gilroy R."/>
        </authorList>
    </citation>
    <scope>NUCLEOTIDE SEQUENCE</scope>
    <source>
        <strain evidence="1">CHK189-12415</strain>
    </source>
</reference>
<dbReference type="CDD" id="cd02980">
    <property type="entry name" value="TRX_Fd_family"/>
    <property type="match status" value="1"/>
</dbReference>
<dbReference type="AlphaFoldDB" id="A0A9D1J4U4"/>
<dbReference type="SUPFAM" id="SSF52833">
    <property type="entry name" value="Thioredoxin-like"/>
    <property type="match status" value="1"/>
</dbReference>
<evidence type="ECO:0000313" key="1">
    <source>
        <dbReference type="EMBL" id="HIR61086.1"/>
    </source>
</evidence>
<name>A0A9D1J4U4_9FIRM</name>
<dbReference type="Pfam" id="PF01257">
    <property type="entry name" value="2Fe-2S_thioredx"/>
    <property type="match status" value="1"/>
</dbReference>
<dbReference type="EMBL" id="DVHA01000187">
    <property type="protein sequence ID" value="HIR61086.1"/>
    <property type="molecule type" value="Genomic_DNA"/>
</dbReference>
<organism evidence="1 2">
    <name type="scientific">Candidatus Faecivivens stercoravium</name>
    <dbReference type="NCBI Taxonomy" id="2840803"/>
    <lineage>
        <taxon>Bacteria</taxon>
        <taxon>Bacillati</taxon>
        <taxon>Bacillota</taxon>
        <taxon>Clostridia</taxon>
        <taxon>Eubacteriales</taxon>
        <taxon>Oscillospiraceae</taxon>
        <taxon>Oscillospiraceae incertae sedis</taxon>
        <taxon>Candidatus Faecivivens</taxon>
    </lineage>
</organism>
<comment type="caution">
    <text evidence="1">The sequence shown here is derived from an EMBL/GenBank/DDBJ whole genome shotgun (WGS) entry which is preliminary data.</text>
</comment>